<dbReference type="EMBL" id="JBHMCR010000004">
    <property type="protein sequence ID" value="MFB9519764.1"/>
    <property type="molecule type" value="Genomic_DNA"/>
</dbReference>
<feature type="compositionally biased region" description="Basic and acidic residues" evidence="1">
    <location>
        <begin position="79"/>
        <end position="105"/>
    </location>
</feature>
<keyword evidence="3" id="KW-1185">Reference proteome</keyword>
<accession>A0ABV5P9G8</accession>
<gene>
    <name evidence="2" type="ORF">ACFFTU_07390</name>
</gene>
<evidence type="ECO:0000313" key="3">
    <source>
        <dbReference type="Proteomes" id="UP001589718"/>
    </source>
</evidence>
<proteinExistence type="predicted"/>
<name>A0ABV5P9G8_STRCM</name>
<reference evidence="2 3" key="1">
    <citation type="submission" date="2024-09" db="EMBL/GenBank/DDBJ databases">
        <authorList>
            <person name="Sun Q."/>
            <person name="Mori K."/>
        </authorList>
    </citation>
    <scope>NUCLEOTIDE SEQUENCE [LARGE SCALE GENOMIC DNA]</scope>
    <source>
        <strain evidence="2 3">JCM 4362</strain>
    </source>
</reference>
<sequence length="121" mass="12802">MANAHTLRRTTTRTALAEAQHAVDLLTQALGAARITLPSLRIDLTGATSGHPLVELGRLHADQAVRLAQALRPGAEAAEEARMGTHGDGKGGSEGDKQQSPRESDGQWNRPISNPPKKDGK</sequence>
<protein>
    <submittedName>
        <fullName evidence="2">Uncharacterized protein</fullName>
    </submittedName>
</protein>
<dbReference type="Proteomes" id="UP001589718">
    <property type="component" value="Unassembled WGS sequence"/>
</dbReference>
<feature type="region of interest" description="Disordered" evidence="1">
    <location>
        <begin position="72"/>
        <end position="121"/>
    </location>
</feature>
<evidence type="ECO:0000313" key="2">
    <source>
        <dbReference type="EMBL" id="MFB9519764.1"/>
    </source>
</evidence>
<organism evidence="2 3">
    <name type="scientific">Streptomyces cremeus</name>
    <dbReference type="NCBI Taxonomy" id="66881"/>
    <lineage>
        <taxon>Bacteria</taxon>
        <taxon>Bacillati</taxon>
        <taxon>Actinomycetota</taxon>
        <taxon>Actinomycetes</taxon>
        <taxon>Kitasatosporales</taxon>
        <taxon>Streptomycetaceae</taxon>
        <taxon>Streptomyces</taxon>
    </lineage>
</organism>
<dbReference type="RefSeq" id="WP_345221495.1">
    <property type="nucleotide sequence ID" value="NZ_BAAAXE010000013.1"/>
</dbReference>
<evidence type="ECO:0000256" key="1">
    <source>
        <dbReference type="SAM" id="MobiDB-lite"/>
    </source>
</evidence>
<comment type="caution">
    <text evidence="2">The sequence shown here is derived from an EMBL/GenBank/DDBJ whole genome shotgun (WGS) entry which is preliminary data.</text>
</comment>